<dbReference type="SMART" id="SM00480">
    <property type="entry name" value="POL3Bc"/>
    <property type="match status" value="1"/>
</dbReference>
<dbReference type="PIRSF" id="PIRSF000804">
    <property type="entry name" value="DNA_pol_III_b"/>
    <property type="match status" value="1"/>
</dbReference>
<evidence type="ECO:0000256" key="8">
    <source>
        <dbReference type="ARBA" id="ARBA00022932"/>
    </source>
</evidence>
<keyword evidence="6 10" id="KW-0548">Nucleotidyltransferase</keyword>
<evidence type="ECO:0000256" key="5">
    <source>
        <dbReference type="ARBA" id="ARBA00022679"/>
    </source>
</evidence>
<comment type="subunit">
    <text evidence="10">Forms a ring-shaped head-to-tail homodimer around DNA.</text>
</comment>
<dbReference type="InterPro" id="IPR022637">
    <property type="entry name" value="DNA_polIII_beta_cen"/>
</dbReference>
<reference evidence="14 15" key="1">
    <citation type="submission" date="2012-01" db="EMBL/GenBank/DDBJ databases">
        <title>The Genome Sequence of Helcococcus kunzii ATCC 51366.</title>
        <authorList>
            <consortium name="The Broad Institute Genome Sequencing Platform"/>
            <person name="Earl A."/>
            <person name="Ward D."/>
            <person name="Feldgarden M."/>
            <person name="Gevers D."/>
            <person name="Huys G."/>
            <person name="Young S.K."/>
            <person name="Zeng Q."/>
            <person name="Gargeya S."/>
            <person name="Fitzgerald M."/>
            <person name="Haas B."/>
            <person name="Abouelleil A."/>
            <person name="Alvarado L."/>
            <person name="Arachchi H.M."/>
            <person name="Berlin A."/>
            <person name="Chapman S.B."/>
            <person name="Gearin G."/>
            <person name="Goldberg J."/>
            <person name="Griggs A."/>
            <person name="Gujja S."/>
            <person name="Hansen M."/>
            <person name="Heiman D."/>
            <person name="Howarth C."/>
            <person name="Larimer J."/>
            <person name="Lui A."/>
            <person name="MacDonald P.J.P."/>
            <person name="McCowen C."/>
            <person name="Montmayeur A."/>
            <person name="Murphy C."/>
            <person name="Neiman D."/>
            <person name="Pearson M."/>
            <person name="Priest M."/>
            <person name="Roberts A."/>
            <person name="Saif S."/>
            <person name="Shea T."/>
            <person name="Sisk P."/>
            <person name="Stolte C."/>
            <person name="Sykes S."/>
            <person name="Wortman J."/>
            <person name="Nusbaum C."/>
            <person name="Birren B."/>
        </authorList>
    </citation>
    <scope>NUCLEOTIDE SEQUENCE [LARGE SCALE GENOMIC DNA]</scope>
    <source>
        <strain evidence="14 15">ATCC 51366</strain>
    </source>
</reference>
<dbReference type="InterPro" id="IPR022634">
    <property type="entry name" value="DNA_polIII_beta_N"/>
</dbReference>
<dbReference type="GO" id="GO:0006271">
    <property type="term" value="P:DNA strand elongation involved in DNA replication"/>
    <property type="evidence" value="ECO:0007669"/>
    <property type="project" value="TreeGrafter"/>
</dbReference>
<keyword evidence="8 10" id="KW-0239">DNA-directed DNA polymerase</keyword>
<dbReference type="Pfam" id="PF00712">
    <property type="entry name" value="DNA_pol3_beta"/>
    <property type="match status" value="1"/>
</dbReference>
<dbReference type="Proteomes" id="UP000004191">
    <property type="component" value="Unassembled WGS sequence"/>
</dbReference>
<comment type="subcellular location">
    <subcellularLocation>
        <location evidence="1 10">Cytoplasm</location>
    </subcellularLocation>
</comment>
<evidence type="ECO:0000256" key="9">
    <source>
        <dbReference type="ARBA" id="ARBA00023125"/>
    </source>
</evidence>
<evidence type="ECO:0000256" key="4">
    <source>
        <dbReference type="ARBA" id="ARBA00022490"/>
    </source>
</evidence>
<protein>
    <recommendedName>
        <fullName evidence="3 10">Beta sliding clamp</fullName>
    </recommendedName>
</protein>
<name>H3NQU1_9FIRM</name>
<keyword evidence="7 10" id="KW-0235">DNA replication</keyword>
<dbReference type="InterPro" id="IPR001001">
    <property type="entry name" value="DNA_polIII_beta"/>
</dbReference>
<evidence type="ECO:0000256" key="10">
    <source>
        <dbReference type="PIRNR" id="PIRNR000804"/>
    </source>
</evidence>
<feature type="domain" description="DNA polymerase III beta sliding clamp C-terminal" evidence="13">
    <location>
        <begin position="242"/>
        <end position="361"/>
    </location>
</feature>
<evidence type="ECO:0000256" key="6">
    <source>
        <dbReference type="ARBA" id="ARBA00022695"/>
    </source>
</evidence>
<dbReference type="EMBL" id="AGEI01000031">
    <property type="protein sequence ID" value="EHR32088.1"/>
    <property type="molecule type" value="Genomic_DNA"/>
</dbReference>
<feature type="domain" description="DNA polymerase III beta sliding clamp N-terminal" evidence="11">
    <location>
        <begin position="1"/>
        <end position="118"/>
    </location>
</feature>
<evidence type="ECO:0000256" key="3">
    <source>
        <dbReference type="ARBA" id="ARBA00021035"/>
    </source>
</evidence>
<dbReference type="HOGENOM" id="CLU_038149_2_1_9"/>
<dbReference type="InterPro" id="IPR022635">
    <property type="entry name" value="DNA_polIII_beta_C"/>
</dbReference>
<accession>H3NQU1</accession>
<dbReference type="PANTHER" id="PTHR30478">
    <property type="entry name" value="DNA POLYMERASE III SUBUNIT BETA"/>
    <property type="match status" value="1"/>
</dbReference>
<evidence type="ECO:0000256" key="7">
    <source>
        <dbReference type="ARBA" id="ARBA00022705"/>
    </source>
</evidence>
<gene>
    <name evidence="14" type="ORF">HMPREF9709_01702</name>
</gene>
<dbReference type="STRING" id="883114.HMPREF9709_01702"/>
<evidence type="ECO:0000256" key="1">
    <source>
        <dbReference type="ARBA" id="ARBA00004496"/>
    </source>
</evidence>
<dbReference type="Pfam" id="PF02768">
    <property type="entry name" value="DNA_pol3_beta_3"/>
    <property type="match status" value="1"/>
</dbReference>
<keyword evidence="9" id="KW-0238">DNA-binding</keyword>
<dbReference type="GeneID" id="96999638"/>
<keyword evidence="5 10" id="KW-0808">Transferase</keyword>
<evidence type="ECO:0000313" key="15">
    <source>
        <dbReference type="Proteomes" id="UP000004191"/>
    </source>
</evidence>
<dbReference type="GO" id="GO:0003677">
    <property type="term" value="F:DNA binding"/>
    <property type="evidence" value="ECO:0007669"/>
    <property type="project" value="UniProtKB-UniRule"/>
</dbReference>
<dbReference type="InterPro" id="IPR046938">
    <property type="entry name" value="DNA_clamp_sf"/>
</dbReference>
<dbReference type="NCBIfam" id="TIGR00663">
    <property type="entry name" value="dnan"/>
    <property type="match status" value="1"/>
</dbReference>
<sequence length="364" mass="41017">MKIKINKSDLDKHISIAQKAISNKSSIQILEGIVFTAYDNKLKLSSTDLELSIETQVDCEVLEEGSIVIKSSIIGNIVKKMPNDIITMTANDEMVNIQSQNSVFDIACQSAMDYPPLPDVEDEPILTIENEDLNLAVRETIFATSNDETRLALTGILFEFNNDNISFVGLDGYRLAIKKYNYHSNEETSVIVPKRAFNELIKILDEKTTEIILIKGHIAFINGSTKMYSRLIDKKYIDYSKIINGEYKTSVRVNRNDLINSLDRALLLTTGASASLTKLTFEDGEISINSNSEFGRLDEKLYGKQEGDNIQIAFNTRYLLDGLKVIEDDEVLLHLNTPLSPMSIYPIHDTDNYLYLVLPVRLSQ</sequence>
<dbReference type="GO" id="GO:0008408">
    <property type="term" value="F:3'-5' exonuclease activity"/>
    <property type="evidence" value="ECO:0007669"/>
    <property type="project" value="InterPro"/>
</dbReference>
<dbReference type="Gene3D" id="3.70.10.10">
    <property type="match status" value="1"/>
</dbReference>
<organism evidence="14 15">
    <name type="scientific">Helcococcus kunzii ATCC 51366</name>
    <dbReference type="NCBI Taxonomy" id="883114"/>
    <lineage>
        <taxon>Bacteria</taxon>
        <taxon>Bacillati</taxon>
        <taxon>Bacillota</taxon>
        <taxon>Tissierellia</taxon>
        <taxon>Tissierellales</taxon>
        <taxon>Peptoniphilaceae</taxon>
        <taxon>Helcococcus</taxon>
    </lineage>
</organism>
<evidence type="ECO:0000259" key="13">
    <source>
        <dbReference type="Pfam" id="PF02768"/>
    </source>
</evidence>
<evidence type="ECO:0000256" key="2">
    <source>
        <dbReference type="ARBA" id="ARBA00010752"/>
    </source>
</evidence>
<dbReference type="CDD" id="cd00140">
    <property type="entry name" value="beta_clamp"/>
    <property type="match status" value="1"/>
</dbReference>
<comment type="caution">
    <text evidence="14">The sequence shown here is derived from an EMBL/GenBank/DDBJ whole genome shotgun (WGS) entry which is preliminary data.</text>
</comment>
<dbReference type="Pfam" id="PF02767">
    <property type="entry name" value="DNA_pol3_beta_2"/>
    <property type="match status" value="1"/>
</dbReference>
<evidence type="ECO:0000259" key="12">
    <source>
        <dbReference type="Pfam" id="PF02767"/>
    </source>
</evidence>
<dbReference type="GO" id="GO:0009360">
    <property type="term" value="C:DNA polymerase III complex"/>
    <property type="evidence" value="ECO:0007669"/>
    <property type="project" value="InterPro"/>
</dbReference>
<dbReference type="OrthoDB" id="8421503at2"/>
<dbReference type="eggNOG" id="COG0592">
    <property type="taxonomic scope" value="Bacteria"/>
</dbReference>
<dbReference type="PANTHER" id="PTHR30478:SF0">
    <property type="entry name" value="BETA SLIDING CLAMP"/>
    <property type="match status" value="1"/>
</dbReference>
<dbReference type="AlphaFoldDB" id="H3NQU1"/>
<dbReference type="RefSeq" id="WP_005399217.1">
    <property type="nucleotide sequence ID" value="NZ_JH601088.1"/>
</dbReference>
<dbReference type="SUPFAM" id="SSF55979">
    <property type="entry name" value="DNA clamp"/>
    <property type="match status" value="3"/>
</dbReference>
<dbReference type="PATRIC" id="fig|883114.3.peg.1699"/>
<keyword evidence="15" id="KW-1185">Reference proteome</keyword>
<comment type="function">
    <text evidence="10">Confers DNA tethering and processivity to DNA polymerases and other proteins. Acts as a clamp, forming a ring around DNA (a reaction catalyzed by the clamp-loading complex) which diffuses in an ATP-independent manner freely and bidirectionally along dsDNA. Initially characterized for its ability to contact the catalytic subunit of DNA polymerase III (Pol III), a complex, multichain enzyme responsible for most of the replicative synthesis in bacteria; Pol III exhibits 3'-5' exonuclease proofreading activity. The beta chain is required for initiation of replication as well as for processivity of DNA replication.</text>
</comment>
<dbReference type="Gene3D" id="3.10.150.10">
    <property type="entry name" value="DNA Polymerase III, subunit A, domain 2"/>
    <property type="match status" value="1"/>
</dbReference>
<comment type="similarity">
    <text evidence="2 10">Belongs to the beta sliding clamp family.</text>
</comment>
<dbReference type="GO" id="GO:0003887">
    <property type="term" value="F:DNA-directed DNA polymerase activity"/>
    <property type="evidence" value="ECO:0007669"/>
    <property type="project" value="UniProtKB-UniRule"/>
</dbReference>
<evidence type="ECO:0000313" key="14">
    <source>
        <dbReference type="EMBL" id="EHR32088.1"/>
    </source>
</evidence>
<evidence type="ECO:0000259" key="11">
    <source>
        <dbReference type="Pfam" id="PF00712"/>
    </source>
</evidence>
<feature type="domain" description="DNA polymerase III beta sliding clamp central" evidence="12">
    <location>
        <begin position="128"/>
        <end position="236"/>
    </location>
</feature>
<keyword evidence="4 10" id="KW-0963">Cytoplasm</keyword>
<proteinExistence type="inferred from homology"/>
<dbReference type="GO" id="GO:0005737">
    <property type="term" value="C:cytoplasm"/>
    <property type="evidence" value="ECO:0007669"/>
    <property type="project" value="UniProtKB-SubCell"/>
</dbReference>